<proteinExistence type="predicted"/>
<dbReference type="AlphaFoldDB" id="A0A0F7SAF5"/>
<dbReference type="Gene3D" id="1.25.40.10">
    <property type="entry name" value="Tetratricopeptide repeat domain"/>
    <property type="match status" value="1"/>
</dbReference>
<feature type="non-terminal residue" evidence="1">
    <location>
        <position position="1"/>
    </location>
</feature>
<organism evidence="1 2">
    <name type="scientific">Sporisorium scitamineum</name>
    <dbReference type="NCBI Taxonomy" id="49012"/>
    <lineage>
        <taxon>Eukaryota</taxon>
        <taxon>Fungi</taxon>
        <taxon>Dikarya</taxon>
        <taxon>Basidiomycota</taxon>
        <taxon>Ustilaginomycotina</taxon>
        <taxon>Ustilaginomycetes</taxon>
        <taxon>Ustilaginales</taxon>
        <taxon>Ustilaginaceae</taxon>
        <taxon>Sporisorium</taxon>
    </lineage>
</organism>
<name>A0A0F7SAF5_9BASI</name>
<dbReference type="InterPro" id="IPR011990">
    <property type="entry name" value="TPR-like_helical_dom_sf"/>
</dbReference>
<evidence type="ECO:0000313" key="1">
    <source>
        <dbReference type="EMBL" id="CDW99286.1"/>
    </source>
</evidence>
<dbReference type="SUPFAM" id="SSF48452">
    <property type="entry name" value="TPR-like"/>
    <property type="match status" value="1"/>
</dbReference>
<accession>A0A0F7SAF5</accession>
<reference evidence="2" key="1">
    <citation type="submission" date="2014-06" db="EMBL/GenBank/DDBJ databases">
        <authorList>
            <person name="Berkman P.J."/>
        </authorList>
    </citation>
    <scope>NUCLEOTIDE SEQUENCE [LARGE SCALE GENOMIC DNA]</scope>
</reference>
<dbReference type="EMBL" id="CCFA01004496">
    <property type="protein sequence ID" value="CDW99286.1"/>
    <property type="molecule type" value="Genomic_DNA"/>
</dbReference>
<dbReference type="STRING" id="49012.A0A0F7SAF5"/>
<protein>
    <submittedName>
        <fullName evidence="1">Uncharacterized protein</fullName>
    </submittedName>
</protein>
<evidence type="ECO:0000313" key="2">
    <source>
        <dbReference type="Proteomes" id="UP000242770"/>
    </source>
</evidence>
<sequence>ETKRKNDLAKAHYRRALAYVATKQDERAERDLVRARELLGDDAGVVRELREVARRKEVKRAAQRRAYSKMFS</sequence>
<keyword evidence="2" id="KW-1185">Reference proteome</keyword>
<dbReference type="Proteomes" id="UP000242770">
    <property type="component" value="Unassembled WGS sequence"/>
</dbReference>
<gene>
    <name evidence="1" type="primary">SSCI73740.1</name>
</gene>